<keyword evidence="2" id="KW-1185">Reference proteome</keyword>
<dbReference type="InterPro" id="IPR027417">
    <property type="entry name" value="P-loop_NTPase"/>
</dbReference>
<evidence type="ECO:0000313" key="2">
    <source>
        <dbReference type="Proteomes" id="UP001149074"/>
    </source>
</evidence>
<organism evidence="1 2">
    <name type="scientific">Penicillium argentinense</name>
    <dbReference type="NCBI Taxonomy" id="1131581"/>
    <lineage>
        <taxon>Eukaryota</taxon>
        <taxon>Fungi</taxon>
        <taxon>Dikarya</taxon>
        <taxon>Ascomycota</taxon>
        <taxon>Pezizomycotina</taxon>
        <taxon>Eurotiomycetes</taxon>
        <taxon>Eurotiomycetidae</taxon>
        <taxon>Eurotiales</taxon>
        <taxon>Aspergillaceae</taxon>
        <taxon>Penicillium</taxon>
    </lineage>
</organism>
<proteinExistence type="predicted"/>
<dbReference type="RefSeq" id="XP_056470406.1">
    <property type="nucleotide sequence ID" value="XM_056622990.1"/>
</dbReference>
<dbReference type="OrthoDB" id="3650366at2759"/>
<name>A0A9W9EPQ8_9EURO</name>
<dbReference type="GeneID" id="81361969"/>
<dbReference type="Gene3D" id="3.40.50.300">
    <property type="entry name" value="P-loop containing nucleotide triphosphate hydrolases"/>
    <property type="match status" value="1"/>
</dbReference>
<dbReference type="PANTHER" id="PTHR48419:SF1">
    <property type="entry name" value="SULFOTRANSFERASE DOMAIN-CONTAINING PROTEIN"/>
    <property type="match status" value="1"/>
</dbReference>
<accession>A0A9W9EPQ8</accession>
<dbReference type="InterPro" id="IPR053226">
    <property type="entry name" value="Pyrrolopyrazine_biosynth_F"/>
</dbReference>
<dbReference type="PANTHER" id="PTHR48419">
    <property type="entry name" value="SULFOTRANSFERASE DOMAIN-CONTAINING PROTEIN"/>
    <property type="match status" value="1"/>
</dbReference>
<comment type="caution">
    <text evidence="1">The sequence shown here is derived from an EMBL/GenBank/DDBJ whole genome shotgun (WGS) entry which is preliminary data.</text>
</comment>
<dbReference type="AlphaFoldDB" id="A0A9W9EPQ8"/>
<dbReference type="SUPFAM" id="SSF52540">
    <property type="entry name" value="P-loop containing nucleoside triphosphate hydrolases"/>
    <property type="match status" value="1"/>
</dbReference>
<protein>
    <submittedName>
        <fullName evidence="1">Uncharacterized protein</fullName>
    </submittedName>
</protein>
<reference evidence="1" key="2">
    <citation type="journal article" date="2023" name="IMA Fungus">
        <title>Comparative genomic study of the Penicillium genus elucidates a diverse pangenome and 15 lateral gene transfer events.</title>
        <authorList>
            <person name="Petersen C."/>
            <person name="Sorensen T."/>
            <person name="Nielsen M.R."/>
            <person name="Sondergaard T.E."/>
            <person name="Sorensen J.L."/>
            <person name="Fitzpatrick D.A."/>
            <person name="Frisvad J.C."/>
            <person name="Nielsen K.L."/>
        </authorList>
    </citation>
    <scope>NUCLEOTIDE SEQUENCE</scope>
    <source>
        <strain evidence="1">IBT 30761</strain>
    </source>
</reference>
<dbReference type="EMBL" id="JAPQKI010000010">
    <property type="protein sequence ID" value="KAJ5085728.1"/>
    <property type="molecule type" value="Genomic_DNA"/>
</dbReference>
<sequence>MASSEVSQRPRRLMLVSVPRTASNLLAKILNIAQQPDVLSNEAAGYFFHPAFSATALGGYLSTPSTEWTDEQKQTLRSIFQGCVNTIEEHAERAEKANKILFAKEHAGSLFSPAAFEKWQTGDSKANDELFDALRLEFPEKFGPHTFSPSSQSMLSDEYLRLWQYVFIIRHPALAWPSLRRCQRKIVEAEITKGLDQTDEQKRDVSLSNMTMRWTRLLFDWFCDQGFKPTPLIVDANDLINHPEIAARLCEQTGMDANAVQYEWDNMEKRSEDWKTGNNVDDATHDRNIALAKIMLGTLENSTGVIKQKVSSDIDISKEAEQWRVEFGEEDAKFIEKAVRDSMPDYEYLMAHRITV</sequence>
<reference evidence="1" key="1">
    <citation type="submission" date="2022-11" db="EMBL/GenBank/DDBJ databases">
        <authorList>
            <person name="Petersen C."/>
        </authorList>
    </citation>
    <scope>NUCLEOTIDE SEQUENCE</scope>
    <source>
        <strain evidence="1">IBT 30761</strain>
    </source>
</reference>
<gene>
    <name evidence="1" type="ORF">N7532_010499</name>
</gene>
<dbReference type="Proteomes" id="UP001149074">
    <property type="component" value="Unassembled WGS sequence"/>
</dbReference>
<evidence type="ECO:0000313" key="1">
    <source>
        <dbReference type="EMBL" id="KAJ5085728.1"/>
    </source>
</evidence>